<comment type="caution">
    <text evidence="1">The sequence shown here is derived from an EMBL/GenBank/DDBJ whole genome shotgun (WGS) entry which is preliminary data.</text>
</comment>
<accession>A0AAD6ST58</accession>
<sequence length="343" mass="39385">MHFAASRRAASNLNILLQTLACSMRFLGLTEREWREITDAAPRALRRAAPRRFETQCFSSKRSASGSPVCSRSENGNEALTRRCCALRRVARRDLEKKNIFTYSVGEQHQAGNGGAVLPRLIPPAPRRVRHAASYRCYRRIPPRDAAVSPRPKVRTRRSYHALRRVPPRTAASPPHHRRVQVFFFGIKLEVLEFLQPSLEADTCLKSVCVTTRMFAHASAEGWRRTDRGHLMPFILWETTDFKNQLSKVCTRCMLEMRVEHQRALESLWDHLPSLCDLPGWDELEKRKHAAGIHSLPCRYSKWEKHNIRRPPLDWEKQDAQPAFPAHIHNGSDILIADLLATP</sequence>
<dbReference type="Proteomes" id="UP001218188">
    <property type="component" value="Unassembled WGS sequence"/>
</dbReference>
<name>A0AAD6ST58_9AGAR</name>
<dbReference type="AlphaFoldDB" id="A0AAD6ST58"/>
<organism evidence="1 2">
    <name type="scientific">Mycena alexandri</name>
    <dbReference type="NCBI Taxonomy" id="1745969"/>
    <lineage>
        <taxon>Eukaryota</taxon>
        <taxon>Fungi</taxon>
        <taxon>Dikarya</taxon>
        <taxon>Basidiomycota</taxon>
        <taxon>Agaricomycotina</taxon>
        <taxon>Agaricomycetes</taxon>
        <taxon>Agaricomycetidae</taxon>
        <taxon>Agaricales</taxon>
        <taxon>Marasmiineae</taxon>
        <taxon>Mycenaceae</taxon>
        <taxon>Mycena</taxon>
    </lineage>
</organism>
<evidence type="ECO:0000313" key="1">
    <source>
        <dbReference type="EMBL" id="KAJ7033589.1"/>
    </source>
</evidence>
<evidence type="ECO:0000313" key="2">
    <source>
        <dbReference type="Proteomes" id="UP001218188"/>
    </source>
</evidence>
<keyword evidence="2" id="KW-1185">Reference proteome</keyword>
<dbReference type="EMBL" id="JARJCM010000064">
    <property type="protein sequence ID" value="KAJ7033589.1"/>
    <property type="molecule type" value="Genomic_DNA"/>
</dbReference>
<protein>
    <submittedName>
        <fullName evidence="1">Uncharacterized protein</fullName>
    </submittedName>
</protein>
<reference evidence="1" key="1">
    <citation type="submission" date="2023-03" db="EMBL/GenBank/DDBJ databases">
        <title>Massive genome expansion in bonnet fungi (Mycena s.s.) driven by repeated elements and novel gene families across ecological guilds.</title>
        <authorList>
            <consortium name="Lawrence Berkeley National Laboratory"/>
            <person name="Harder C.B."/>
            <person name="Miyauchi S."/>
            <person name="Viragh M."/>
            <person name="Kuo A."/>
            <person name="Thoen E."/>
            <person name="Andreopoulos B."/>
            <person name="Lu D."/>
            <person name="Skrede I."/>
            <person name="Drula E."/>
            <person name="Henrissat B."/>
            <person name="Morin E."/>
            <person name="Kohler A."/>
            <person name="Barry K."/>
            <person name="LaButti K."/>
            <person name="Morin E."/>
            <person name="Salamov A."/>
            <person name="Lipzen A."/>
            <person name="Mereny Z."/>
            <person name="Hegedus B."/>
            <person name="Baldrian P."/>
            <person name="Stursova M."/>
            <person name="Weitz H."/>
            <person name="Taylor A."/>
            <person name="Grigoriev I.V."/>
            <person name="Nagy L.G."/>
            <person name="Martin F."/>
            <person name="Kauserud H."/>
        </authorList>
    </citation>
    <scope>NUCLEOTIDE SEQUENCE</scope>
    <source>
        <strain evidence="1">CBHHK200</strain>
    </source>
</reference>
<gene>
    <name evidence="1" type="ORF">C8F04DRAFT_1234760</name>
</gene>
<proteinExistence type="predicted"/>